<name>A0A4R6SRD4_9SPHI</name>
<dbReference type="RefSeq" id="WP_133578367.1">
    <property type="nucleotide sequence ID" value="NZ_SNYC01000010.1"/>
</dbReference>
<protein>
    <submittedName>
        <fullName evidence="2">Uncharacterized protein</fullName>
    </submittedName>
</protein>
<dbReference type="AlphaFoldDB" id="A0A4R6SRD4"/>
<feature type="chain" id="PRO_5020605052" evidence="1">
    <location>
        <begin position="20"/>
        <end position="104"/>
    </location>
</feature>
<dbReference type="EMBL" id="SNYC01000010">
    <property type="protein sequence ID" value="TDQ06200.1"/>
    <property type="molecule type" value="Genomic_DNA"/>
</dbReference>
<accession>A0A4R6SRD4</accession>
<proteinExistence type="predicted"/>
<keyword evidence="1" id="KW-0732">Signal</keyword>
<feature type="signal peptide" evidence="1">
    <location>
        <begin position="1"/>
        <end position="19"/>
    </location>
</feature>
<keyword evidence="3" id="KW-1185">Reference proteome</keyword>
<dbReference type="Proteomes" id="UP000295620">
    <property type="component" value="Unassembled WGS sequence"/>
</dbReference>
<evidence type="ECO:0000256" key="1">
    <source>
        <dbReference type="SAM" id="SignalP"/>
    </source>
</evidence>
<sequence length="104" mass="12083">MKKLLVAIAFICITFCSNAQNNLQQDSSQIRYLEEQKKLGKKFSDDFYPNYVQMHKLSEKTFTKMIDSSANGFTHCLPLGKKISLLLTYLPSNLRLRCILIRYL</sequence>
<evidence type="ECO:0000313" key="2">
    <source>
        <dbReference type="EMBL" id="TDQ06200.1"/>
    </source>
</evidence>
<organism evidence="2 3">
    <name type="scientific">Pedobacter metabolipauper</name>
    <dbReference type="NCBI Taxonomy" id="425513"/>
    <lineage>
        <taxon>Bacteria</taxon>
        <taxon>Pseudomonadati</taxon>
        <taxon>Bacteroidota</taxon>
        <taxon>Sphingobacteriia</taxon>
        <taxon>Sphingobacteriales</taxon>
        <taxon>Sphingobacteriaceae</taxon>
        <taxon>Pedobacter</taxon>
    </lineage>
</organism>
<evidence type="ECO:0000313" key="3">
    <source>
        <dbReference type="Proteomes" id="UP000295620"/>
    </source>
</evidence>
<reference evidence="2 3" key="1">
    <citation type="submission" date="2019-03" db="EMBL/GenBank/DDBJ databases">
        <title>Genomic Encyclopedia of Archaeal and Bacterial Type Strains, Phase II (KMG-II): from individual species to whole genera.</title>
        <authorList>
            <person name="Goeker M."/>
        </authorList>
    </citation>
    <scope>NUCLEOTIDE SEQUENCE [LARGE SCALE GENOMIC DNA]</scope>
    <source>
        <strain evidence="2 3">DSM 19035</strain>
    </source>
</reference>
<comment type="caution">
    <text evidence="2">The sequence shown here is derived from an EMBL/GenBank/DDBJ whole genome shotgun (WGS) entry which is preliminary data.</text>
</comment>
<gene>
    <name evidence="2" type="ORF">ATK78_4581</name>
</gene>